<dbReference type="PANTHER" id="PTHR43434:SF23">
    <property type="entry name" value="PHOSPHOGLYCOLATE PHOSPHATASE"/>
    <property type="match status" value="1"/>
</dbReference>
<gene>
    <name evidence="5" type="ORF">NYF23_10840</name>
</gene>
<dbReference type="GO" id="GO:0016787">
    <property type="term" value="F:hydrolase activity"/>
    <property type="evidence" value="ECO:0007669"/>
    <property type="project" value="UniProtKB-KW"/>
</dbReference>
<dbReference type="EMBL" id="CP103416">
    <property type="protein sequence ID" value="UVW34502.1"/>
    <property type="molecule type" value="Genomic_DNA"/>
</dbReference>
<reference evidence="5" key="1">
    <citation type="submission" date="2022-08" db="EMBL/GenBank/DDBJ databases">
        <title>Catabolic pathway analysis in culturable SAR92 clade bacteria reveals their overlooked roles in DMSP degradation in coastal seas.</title>
        <authorList>
            <person name="He X."/>
            <person name="Zhang X."/>
            <person name="Zhang Y."/>
        </authorList>
    </citation>
    <scope>NUCLEOTIDE SEQUENCE</scope>
    <source>
        <strain evidence="5">H455</strain>
    </source>
</reference>
<keyword evidence="4" id="KW-0119">Carbohydrate metabolism</keyword>
<organism evidence="5 6">
    <name type="scientific">SAR92 clade bacterium H455</name>
    <dbReference type="NCBI Taxonomy" id="2974818"/>
    <lineage>
        <taxon>Bacteria</taxon>
        <taxon>Pseudomonadati</taxon>
        <taxon>Pseudomonadota</taxon>
        <taxon>Gammaproteobacteria</taxon>
        <taxon>Cellvibrionales</taxon>
        <taxon>Porticoccaceae</taxon>
        <taxon>SAR92 clade</taxon>
    </lineage>
</organism>
<dbReference type="NCBIfam" id="TIGR01509">
    <property type="entry name" value="HAD-SF-IA-v3"/>
    <property type="match status" value="1"/>
</dbReference>
<dbReference type="SUPFAM" id="SSF56784">
    <property type="entry name" value="HAD-like"/>
    <property type="match status" value="1"/>
</dbReference>
<dbReference type="InterPro" id="IPR023214">
    <property type="entry name" value="HAD_sf"/>
</dbReference>
<dbReference type="InterPro" id="IPR050155">
    <property type="entry name" value="HAD-like_hydrolase_sf"/>
</dbReference>
<evidence type="ECO:0000313" key="5">
    <source>
        <dbReference type="EMBL" id="UVW34502.1"/>
    </source>
</evidence>
<dbReference type="InterPro" id="IPR006439">
    <property type="entry name" value="HAD-SF_hydro_IA"/>
</dbReference>
<dbReference type="InterPro" id="IPR023198">
    <property type="entry name" value="PGP-like_dom2"/>
</dbReference>
<keyword evidence="6" id="KW-1185">Reference proteome</keyword>
<protein>
    <submittedName>
        <fullName evidence="5">HAD-IA family hydrolase</fullName>
    </submittedName>
</protein>
<dbReference type="NCBIfam" id="TIGR01549">
    <property type="entry name" value="HAD-SF-IA-v1"/>
    <property type="match status" value="1"/>
</dbReference>
<dbReference type="Pfam" id="PF13419">
    <property type="entry name" value="HAD_2"/>
    <property type="match status" value="1"/>
</dbReference>
<dbReference type="InterPro" id="IPR041492">
    <property type="entry name" value="HAD_2"/>
</dbReference>
<dbReference type="Gene3D" id="3.40.50.1000">
    <property type="entry name" value="HAD superfamily/HAD-like"/>
    <property type="match status" value="1"/>
</dbReference>
<dbReference type="SFLD" id="SFLDG01135">
    <property type="entry name" value="C1.5.6:_HAD__Beta-PGM__Phospha"/>
    <property type="match status" value="1"/>
</dbReference>
<dbReference type="Proteomes" id="UP001059934">
    <property type="component" value="Chromosome"/>
</dbReference>
<evidence type="ECO:0000256" key="3">
    <source>
        <dbReference type="ARBA" id="ARBA00022842"/>
    </source>
</evidence>
<evidence type="ECO:0000256" key="1">
    <source>
        <dbReference type="ARBA" id="ARBA00022723"/>
    </source>
</evidence>
<evidence type="ECO:0000256" key="4">
    <source>
        <dbReference type="ARBA" id="ARBA00023277"/>
    </source>
</evidence>
<keyword evidence="3" id="KW-0460">Magnesium</keyword>
<accession>A0ABY5TL57</accession>
<dbReference type="SFLD" id="SFLDS00003">
    <property type="entry name" value="Haloacid_Dehalogenase"/>
    <property type="match status" value="1"/>
</dbReference>
<name>A0ABY5TL57_9GAMM</name>
<evidence type="ECO:0000313" key="6">
    <source>
        <dbReference type="Proteomes" id="UP001059934"/>
    </source>
</evidence>
<dbReference type="InterPro" id="IPR036412">
    <property type="entry name" value="HAD-like_sf"/>
</dbReference>
<evidence type="ECO:0000256" key="2">
    <source>
        <dbReference type="ARBA" id="ARBA00022801"/>
    </source>
</evidence>
<proteinExistence type="predicted"/>
<keyword evidence="2 5" id="KW-0378">Hydrolase</keyword>
<keyword evidence="1" id="KW-0479">Metal-binding</keyword>
<dbReference type="PANTHER" id="PTHR43434">
    <property type="entry name" value="PHOSPHOGLYCOLATE PHOSPHATASE"/>
    <property type="match status" value="1"/>
</dbReference>
<dbReference type="SFLD" id="SFLDG01129">
    <property type="entry name" value="C1.5:_HAD__Beta-PGM__Phosphata"/>
    <property type="match status" value="1"/>
</dbReference>
<dbReference type="Gene3D" id="1.10.150.240">
    <property type="entry name" value="Putative phosphatase, domain 2"/>
    <property type="match status" value="1"/>
</dbReference>
<sequence>MLDFKALLFDLDGTLLDTAPDFVTALNTQLERHGRVALPDSAIRTSVTNGSIGLIKSGFNIEPDHAQFESLREEFLELYFANLADKTALYEGLQEVLDECSARDIPWGIVTNKPWRYTEAALVQLGLMEGAATVICPDHVTLPKPHPEAILLACKEIARAPEDCLYVGDHVRDIDAGRAAGTRNIAAAWGYIEAGQVIADWQADWIVQQSQELHSLLFAS</sequence>